<evidence type="ECO:0000313" key="3">
    <source>
        <dbReference type="EMBL" id="MBD2867417.1"/>
    </source>
</evidence>
<sequence>MSADKYENVGELMDVFQKFARADWRKKTMWGLKASELRVLVGMKTGSDRSGSAMTVSEISKALQVTSPTVTQMVNSLIASGYVERSSIPKDRRISEVRLTERGDQLAQKAAERYRDLFMGMIDHLGKERSDALVGLLNDVFRFLERSADLIERQ</sequence>
<dbReference type="GO" id="GO:0006950">
    <property type="term" value="P:response to stress"/>
    <property type="evidence" value="ECO:0007669"/>
    <property type="project" value="TreeGrafter"/>
</dbReference>
<name>A0A927CI08_9BACL</name>
<keyword evidence="1" id="KW-0238">DNA-binding</keyword>
<dbReference type="Pfam" id="PF12802">
    <property type="entry name" value="MarR_2"/>
    <property type="match status" value="1"/>
</dbReference>
<dbReference type="Gene3D" id="1.10.10.10">
    <property type="entry name" value="Winged helix-like DNA-binding domain superfamily/Winged helix DNA-binding domain"/>
    <property type="match status" value="1"/>
</dbReference>
<dbReference type="InterPro" id="IPR036388">
    <property type="entry name" value="WH-like_DNA-bd_sf"/>
</dbReference>
<accession>A0A927CI08</accession>
<dbReference type="InterPro" id="IPR000835">
    <property type="entry name" value="HTH_MarR-typ"/>
</dbReference>
<dbReference type="InterPro" id="IPR039422">
    <property type="entry name" value="MarR/SlyA-like"/>
</dbReference>
<dbReference type="AlphaFoldDB" id="A0A927CI08"/>
<organism evidence="3 4">
    <name type="scientific">Paenibacillus arenilitoris</name>
    <dbReference type="NCBI Taxonomy" id="2772299"/>
    <lineage>
        <taxon>Bacteria</taxon>
        <taxon>Bacillati</taxon>
        <taxon>Bacillota</taxon>
        <taxon>Bacilli</taxon>
        <taxon>Bacillales</taxon>
        <taxon>Paenibacillaceae</taxon>
        <taxon>Paenibacillus</taxon>
    </lineage>
</organism>
<dbReference type="GO" id="GO:0003700">
    <property type="term" value="F:DNA-binding transcription factor activity"/>
    <property type="evidence" value="ECO:0007669"/>
    <property type="project" value="InterPro"/>
</dbReference>
<reference evidence="3" key="1">
    <citation type="submission" date="2020-09" db="EMBL/GenBank/DDBJ databases">
        <title>A novel bacterium of genus Paenibacillus, isolated from South China Sea.</title>
        <authorList>
            <person name="Huang H."/>
            <person name="Mo K."/>
            <person name="Hu Y."/>
        </authorList>
    </citation>
    <scope>NUCLEOTIDE SEQUENCE</scope>
    <source>
        <strain evidence="3">IB182493</strain>
    </source>
</reference>
<dbReference type="PANTHER" id="PTHR33164:SF101">
    <property type="entry name" value="TRANSCRIPTIONAL REPRESSOR MPRA"/>
    <property type="match status" value="1"/>
</dbReference>
<evidence type="ECO:0000256" key="1">
    <source>
        <dbReference type="ARBA" id="ARBA00023125"/>
    </source>
</evidence>
<proteinExistence type="predicted"/>
<dbReference type="EMBL" id="JACXIY010000002">
    <property type="protein sequence ID" value="MBD2867417.1"/>
    <property type="molecule type" value="Genomic_DNA"/>
</dbReference>
<dbReference type="PANTHER" id="PTHR33164">
    <property type="entry name" value="TRANSCRIPTIONAL REGULATOR, MARR FAMILY"/>
    <property type="match status" value="1"/>
</dbReference>
<keyword evidence="4" id="KW-1185">Reference proteome</keyword>
<comment type="caution">
    <text evidence="3">The sequence shown here is derived from an EMBL/GenBank/DDBJ whole genome shotgun (WGS) entry which is preliminary data.</text>
</comment>
<feature type="domain" description="HTH marR-type" evidence="2">
    <location>
        <begin position="9"/>
        <end position="142"/>
    </location>
</feature>
<dbReference type="InterPro" id="IPR036390">
    <property type="entry name" value="WH_DNA-bd_sf"/>
</dbReference>
<dbReference type="Proteomes" id="UP000632125">
    <property type="component" value="Unassembled WGS sequence"/>
</dbReference>
<dbReference type="GO" id="GO:0046914">
    <property type="term" value="F:transition metal ion binding"/>
    <property type="evidence" value="ECO:0007669"/>
    <property type="project" value="InterPro"/>
</dbReference>
<dbReference type="GO" id="GO:0003677">
    <property type="term" value="F:DNA binding"/>
    <property type="evidence" value="ECO:0007669"/>
    <property type="project" value="UniProtKB-KW"/>
</dbReference>
<dbReference type="PRINTS" id="PR00598">
    <property type="entry name" value="HTHMARR"/>
</dbReference>
<dbReference type="InterPro" id="IPR022689">
    <property type="entry name" value="Iron_dep_repressor"/>
</dbReference>
<dbReference type="RefSeq" id="WP_190857945.1">
    <property type="nucleotide sequence ID" value="NZ_JACXIY010000002.1"/>
</dbReference>
<evidence type="ECO:0000259" key="2">
    <source>
        <dbReference type="PROSITE" id="PS50995"/>
    </source>
</evidence>
<dbReference type="PROSITE" id="PS50995">
    <property type="entry name" value="HTH_MARR_2"/>
    <property type="match status" value="1"/>
</dbReference>
<dbReference type="SMART" id="SM00529">
    <property type="entry name" value="HTH_DTXR"/>
    <property type="match status" value="1"/>
</dbReference>
<dbReference type="SMART" id="SM00347">
    <property type="entry name" value="HTH_MARR"/>
    <property type="match status" value="1"/>
</dbReference>
<protein>
    <submittedName>
        <fullName evidence="3">MarR family transcriptional regulator</fullName>
    </submittedName>
</protein>
<dbReference type="SUPFAM" id="SSF46785">
    <property type="entry name" value="Winged helix' DNA-binding domain"/>
    <property type="match status" value="1"/>
</dbReference>
<evidence type="ECO:0000313" key="4">
    <source>
        <dbReference type="Proteomes" id="UP000632125"/>
    </source>
</evidence>
<gene>
    <name evidence="3" type="ORF">IDH41_02425</name>
</gene>